<proteinExistence type="predicted"/>
<feature type="transmembrane region" description="Helical" evidence="6">
    <location>
        <begin position="208"/>
        <end position="226"/>
    </location>
</feature>
<dbReference type="Proteomes" id="UP000239366">
    <property type="component" value="Unassembled WGS sequence"/>
</dbReference>
<keyword evidence="3 6" id="KW-0812">Transmembrane</keyword>
<feature type="transmembrane region" description="Helical" evidence="6">
    <location>
        <begin position="57"/>
        <end position="81"/>
    </location>
</feature>
<evidence type="ECO:0000313" key="8">
    <source>
        <dbReference type="Proteomes" id="UP000239366"/>
    </source>
</evidence>
<evidence type="ECO:0000256" key="3">
    <source>
        <dbReference type="ARBA" id="ARBA00022692"/>
    </source>
</evidence>
<name>A0A2S7T683_9FLAO</name>
<dbReference type="Gene3D" id="1.10.357.140">
    <property type="entry name" value="UbiA prenyltransferase"/>
    <property type="match status" value="1"/>
</dbReference>
<dbReference type="OrthoDB" id="2908954at2"/>
<evidence type="ECO:0000313" key="7">
    <source>
        <dbReference type="EMBL" id="PQJ15429.1"/>
    </source>
</evidence>
<organism evidence="7 8">
    <name type="scientific">Aureicoccus marinus</name>
    <dbReference type="NCBI Taxonomy" id="754435"/>
    <lineage>
        <taxon>Bacteria</taxon>
        <taxon>Pseudomonadati</taxon>
        <taxon>Bacteroidota</taxon>
        <taxon>Flavobacteriia</taxon>
        <taxon>Flavobacteriales</taxon>
        <taxon>Flavobacteriaceae</taxon>
        <taxon>Aureicoccus</taxon>
    </lineage>
</organism>
<keyword evidence="2" id="KW-1003">Cell membrane</keyword>
<feature type="transmembrane region" description="Helical" evidence="6">
    <location>
        <begin position="272"/>
        <end position="297"/>
    </location>
</feature>
<evidence type="ECO:0000256" key="5">
    <source>
        <dbReference type="ARBA" id="ARBA00023136"/>
    </source>
</evidence>
<keyword evidence="8" id="KW-1185">Reference proteome</keyword>
<feature type="transmembrane region" description="Helical" evidence="6">
    <location>
        <begin position="20"/>
        <end position="37"/>
    </location>
</feature>
<keyword evidence="4 6" id="KW-1133">Transmembrane helix</keyword>
<keyword evidence="5 6" id="KW-0472">Membrane</keyword>
<sequence length="310" mass="33909">MNPTLKAYIQLCRPANLPTAAADILAGAAIMAGVPATQPHYFTDLGERVSLMHIPPFGHFLAIVFSSILLYAGGVVLNDFFDSDLDAKERPERPIPSGKVGRFSVLWFGSFLLFFGVILSFLMSPRSGYIAFLLAGMIVLYNWKAKHHTIAGPIAMGSCRALNLMLGMSYYTSYGIKPIYLLIPLLYIGAVTSISQGEVHGGRKGTQAFAAFLYAVVGILILYLAYEAQGNWQLTVGVLVLFYYLVGKPLYKAWKEPKAENIRKAVKWGVMSLIVLDAAIASGYATPWITLIILALFPLSRTLSKVFAVT</sequence>
<dbReference type="PANTHER" id="PTHR42723">
    <property type="entry name" value="CHLOROPHYLL SYNTHASE"/>
    <property type="match status" value="1"/>
</dbReference>
<protein>
    <recommendedName>
        <fullName evidence="9">Ubiquinone biosynthesis protein UbiA</fullName>
    </recommendedName>
</protein>
<dbReference type="InterPro" id="IPR044878">
    <property type="entry name" value="UbiA_sf"/>
</dbReference>
<comment type="subcellular location">
    <subcellularLocation>
        <location evidence="1">Membrane</location>
        <topology evidence="1">Multi-pass membrane protein</topology>
    </subcellularLocation>
</comment>
<feature type="transmembrane region" description="Helical" evidence="6">
    <location>
        <begin position="127"/>
        <end position="143"/>
    </location>
</feature>
<evidence type="ECO:0000256" key="4">
    <source>
        <dbReference type="ARBA" id="ARBA00022989"/>
    </source>
</evidence>
<dbReference type="CDD" id="cd13964">
    <property type="entry name" value="PT_UbiA_1"/>
    <property type="match status" value="1"/>
</dbReference>
<evidence type="ECO:0008006" key="9">
    <source>
        <dbReference type="Google" id="ProtNLM"/>
    </source>
</evidence>
<evidence type="ECO:0000256" key="6">
    <source>
        <dbReference type="SAM" id="Phobius"/>
    </source>
</evidence>
<comment type="caution">
    <text evidence="7">The sequence shown here is derived from an EMBL/GenBank/DDBJ whole genome shotgun (WGS) entry which is preliminary data.</text>
</comment>
<feature type="transmembrane region" description="Helical" evidence="6">
    <location>
        <begin position="102"/>
        <end position="121"/>
    </location>
</feature>
<evidence type="ECO:0000256" key="2">
    <source>
        <dbReference type="ARBA" id="ARBA00022475"/>
    </source>
</evidence>
<gene>
    <name evidence="7" type="ORF">BST99_06495</name>
</gene>
<dbReference type="GO" id="GO:0016765">
    <property type="term" value="F:transferase activity, transferring alkyl or aryl (other than methyl) groups"/>
    <property type="evidence" value="ECO:0007669"/>
    <property type="project" value="InterPro"/>
</dbReference>
<dbReference type="PANTHER" id="PTHR42723:SF1">
    <property type="entry name" value="CHLOROPHYLL SYNTHASE, CHLOROPLASTIC"/>
    <property type="match status" value="1"/>
</dbReference>
<dbReference type="RefSeq" id="WP_105001079.1">
    <property type="nucleotide sequence ID" value="NZ_MQVX01000001.1"/>
</dbReference>
<dbReference type="InterPro" id="IPR050475">
    <property type="entry name" value="Prenyltransferase_related"/>
</dbReference>
<dbReference type="GO" id="GO:0016020">
    <property type="term" value="C:membrane"/>
    <property type="evidence" value="ECO:0007669"/>
    <property type="project" value="UniProtKB-SubCell"/>
</dbReference>
<reference evidence="8" key="1">
    <citation type="submission" date="2016-11" db="EMBL/GenBank/DDBJ databases">
        <title>Trade-off between light-utilization and light-protection in marine flavobacteria.</title>
        <authorList>
            <person name="Kumagai Y."/>
            <person name="Yoshizawa S."/>
            <person name="Kogure K."/>
        </authorList>
    </citation>
    <scope>NUCLEOTIDE SEQUENCE [LARGE SCALE GENOMIC DNA]</scope>
    <source>
        <strain evidence="8">SG-18</strain>
    </source>
</reference>
<dbReference type="AlphaFoldDB" id="A0A2S7T683"/>
<feature type="transmembrane region" description="Helical" evidence="6">
    <location>
        <begin position="232"/>
        <end position="251"/>
    </location>
</feature>
<evidence type="ECO:0000256" key="1">
    <source>
        <dbReference type="ARBA" id="ARBA00004141"/>
    </source>
</evidence>
<dbReference type="Pfam" id="PF01040">
    <property type="entry name" value="UbiA"/>
    <property type="match status" value="1"/>
</dbReference>
<dbReference type="NCBIfam" id="NF035940">
    <property type="entry name" value="prenyl_rel_EboC"/>
    <property type="match status" value="1"/>
</dbReference>
<dbReference type="EMBL" id="MQVX01000001">
    <property type="protein sequence ID" value="PQJ15429.1"/>
    <property type="molecule type" value="Genomic_DNA"/>
</dbReference>
<accession>A0A2S7T683</accession>
<dbReference type="InterPro" id="IPR000537">
    <property type="entry name" value="UbiA_prenyltransferase"/>
</dbReference>